<comment type="similarity">
    <text evidence="1">Belongs to the ROK (NagC/XylR) family.</text>
</comment>
<keyword evidence="4 7" id="KW-0489">Methyltransferase</keyword>
<evidence type="ECO:0000256" key="3">
    <source>
        <dbReference type="ARBA" id="ARBA00022552"/>
    </source>
</evidence>
<dbReference type="Gene3D" id="3.30.420.40">
    <property type="match status" value="2"/>
</dbReference>
<dbReference type="InterPro" id="IPR000878">
    <property type="entry name" value="4pyrrol_Mease"/>
</dbReference>
<dbReference type="InterPro" id="IPR000600">
    <property type="entry name" value="ROK"/>
</dbReference>
<evidence type="ECO:0000256" key="8">
    <source>
        <dbReference type="SAM" id="MobiDB-lite"/>
    </source>
</evidence>
<keyword evidence="6 7" id="KW-0949">S-adenosyl-L-methionine</keyword>
<gene>
    <name evidence="7 10" type="primary">rsmI</name>
    <name evidence="10" type="ORF">LRS13_09950</name>
</gene>
<dbReference type="RefSeq" id="WP_353866259.1">
    <property type="nucleotide sequence ID" value="NZ_CP088295.1"/>
</dbReference>
<evidence type="ECO:0000259" key="9">
    <source>
        <dbReference type="Pfam" id="PF00590"/>
    </source>
</evidence>
<proteinExistence type="inferred from homology"/>
<dbReference type="InterPro" id="IPR018063">
    <property type="entry name" value="SAM_MeTrfase_RsmI_CS"/>
</dbReference>
<evidence type="ECO:0000256" key="6">
    <source>
        <dbReference type="ARBA" id="ARBA00022691"/>
    </source>
</evidence>
<dbReference type="InterPro" id="IPR014776">
    <property type="entry name" value="4pyrrole_Mease_sub2"/>
</dbReference>
<dbReference type="SUPFAM" id="SSF53790">
    <property type="entry name" value="Tetrapyrrole methylase"/>
    <property type="match status" value="1"/>
</dbReference>
<feature type="compositionally biased region" description="Gly residues" evidence="8">
    <location>
        <begin position="297"/>
        <end position="312"/>
    </location>
</feature>
<dbReference type="Gene3D" id="3.30.950.10">
    <property type="entry name" value="Methyltransferase, Cobalt-precorrin-4 Transmethylase, Domain 2"/>
    <property type="match status" value="1"/>
</dbReference>
<dbReference type="GO" id="GO:0008168">
    <property type="term" value="F:methyltransferase activity"/>
    <property type="evidence" value="ECO:0007669"/>
    <property type="project" value="UniProtKB-KW"/>
</dbReference>
<evidence type="ECO:0000313" key="11">
    <source>
        <dbReference type="Proteomes" id="UP001058860"/>
    </source>
</evidence>
<feature type="domain" description="Tetrapyrrole methylase" evidence="9">
    <location>
        <begin position="319"/>
        <end position="514"/>
    </location>
</feature>
<organism evidence="10 11">
    <name type="scientific">Svornostia abyssi</name>
    <dbReference type="NCBI Taxonomy" id="2898438"/>
    <lineage>
        <taxon>Bacteria</taxon>
        <taxon>Bacillati</taxon>
        <taxon>Actinomycetota</taxon>
        <taxon>Thermoleophilia</taxon>
        <taxon>Solirubrobacterales</taxon>
        <taxon>Baekduiaceae</taxon>
        <taxon>Svornostia</taxon>
    </lineage>
</organism>
<dbReference type="Pfam" id="PF00480">
    <property type="entry name" value="ROK"/>
    <property type="match status" value="1"/>
</dbReference>
<accession>A0ABY5PMB9</accession>
<dbReference type="NCBIfam" id="TIGR00096">
    <property type="entry name" value="16S rRNA (cytidine(1402)-2'-O)-methyltransferase"/>
    <property type="match status" value="1"/>
</dbReference>
<comment type="function">
    <text evidence="7">Catalyzes the 2'-O-methylation of the ribose of cytidine 1402 (C1402) in 16S rRNA.</text>
</comment>
<reference evidence="11" key="1">
    <citation type="submission" date="2021-11" db="EMBL/GenBank/DDBJ databases">
        <title>Cultivation dependent microbiological survey of springs from the worlds oldest radium mine currently devoted to the extraction of radon-saturated water.</title>
        <authorList>
            <person name="Kapinusova G."/>
            <person name="Smrhova T."/>
            <person name="Strejcek M."/>
            <person name="Suman J."/>
            <person name="Jani K."/>
            <person name="Pajer P."/>
            <person name="Uhlik O."/>
        </authorList>
    </citation>
    <scope>NUCLEOTIDE SEQUENCE [LARGE SCALE GENOMIC DNA]</scope>
    <source>
        <strain evidence="11">J379</strain>
    </source>
</reference>
<protein>
    <recommendedName>
        <fullName evidence="7">Ribosomal RNA small subunit methyltransferase I</fullName>
        <ecNumber evidence="7">2.1.1.198</ecNumber>
    </recommendedName>
    <alternativeName>
        <fullName evidence="7">16S rRNA 2'-O-ribose C1402 methyltransferase</fullName>
    </alternativeName>
    <alternativeName>
        <fullName evidence="7">rRNA (cytidine-2'-O-)-methyltransferase RsmI</fullName>
    </alternativeName>
</protein>
<dbReference type="InterPro" id="IPR014777">
    <property type="entry name" value="4pyrrole_Mease_sub1"/>
</dbReference>
<evidence type="ECO:0000256" key="1">
    <source>
        <dbReference type="ARBA" id="ARBA00006479"/>
    </source>
</evidence>
<dbReference type="PROSITE" id="PS01296">
    <property type="entry name" value="RSMI"/>
    <property type="match status" value="1"/>
</dbReference>
<evidence type="ECO:0000256" key="7">
    <source>
        <dbReference type="HAMAP-Rule" id="MF_01877"/>
    </source>
</evidence>
<dbReference type="InterPro" id="IPR043129">
    <property type="entry name" value="ATPase_NBD"/>
</dbReference>
<keyword evidence="11" id="KW-1185">Reference proteome</keyword>
<dbReference type="PANTHER" id="PTHR46111:SF1">
    <property type="entry name" value="RIBOSOMAL RNA SMALL SUBUNIT METHYLTRANSFERASE I"/>
    <property type="match status" value="1"/>
</dbReference>
<evidence type="ECO:0000256" key="5">
    <source>
        <dbReference type="ARBA" id="ARBA00022679"/>
    </source>
</evidence>
<comment type="subcellular location">
    <subcellularLocation>
        <location evidence="7">Cytoplasm</location>
    </subcellularLocation>
</comment>
<comment type="similarity">
    <text evidence="7">Belongs to the methyltransferase superfamily. RsmI family.</text>
</comment>
<keyword evidence="2 7" id="KW-0963">Cytoplasm</keyword>
<dbReference type="EC" id="2.1.1.198" evidence="7"/>
<dbReference type="Proteomes" id="UP001058860">
    <property type="component" value="Chromosome"/>
</dbReference>
<evidence type="ECO:0000256" key="4">
    <source>
        <dbReference type="ARBA" id="ARBA00022603"/>
    </source>
</evidence>
<dbReference type="InterPro" id="IPR049874">
    <property type="entry name" value="ROK_cs"/>
</dbReference>
<dbReference type="Gene3D" id="3.40.1010.10">
    <property type="entry name" value="Cobalt-precorrin-4 Transmethylase, Domain 1"/>
    <property type="match status" value="1"/>
</dbReference>
<dbReference type="EMBL" id="CP088295">
    <property type="protein sequence ID" value="UUY05818.1"/>
    <property type="molecule type" value="Genomic_DNA"/>
</dbReference>
<dbReference type="InterPro" id="IPR008189">
    <property type="entry name" value="rRNA_ssu_MeTfrase_I"/>
</dbReference>
<feature type="region of interest" description="Disordered" evidence="8">
    <location>
        <begin position="273"/>
        <end position="313"/>
    </location>
</feature>
<dbReference type="InterPro" id="IPR035996">
    <property type="entry name" value="4pyrrol_Methylase_sf"/>
</dbReference>
<evidence type="ECO:0000256" key="2">
    <source>
        <dbReference type="ARBA" id="ARBA00022490"/>
    </source>
</evidence>
<evidence type="ECO:0000313" key="10">
    <source>
        <dbReference type="EMBL" id="UUY05818.1"/>
    </source>
</evidence>
<dbReference type="PANTHER" id="PTHR46111">
    <property type="entry name" value="RIBOSOMAL RNA SMALL SUBUNIT METHYLTRANSFERASE I"/>
    <property type="match status" value="1"/>
</dbReference>
<keyword evidence="3 7" id="KW-0698">rRNA processing</keyword>
<dbReference type="CDD" id="cd11648">
    <property type="entry name" value="RsmI"/>
    <property type="match status" value="1"/>
</dbReference>
<dbReference type="Pfam" id="PF00590">
    <property type="entry name" value="TP_methylase"/>
    <property type="match status" value="1"/>
</dbReference>
<name>A0ABY5PMB9_9ACTN</name>
<comment type="catalytic activity">
    <reaction evidence="7">
        <text>cytidine(1402) in 16S rRNA + S-adenosyl-L-methionine = 2'-O-methylcytidine(1402) in 16S rRNA + S-adenosyl-L-homocysteine + H(+)</text>
        <dbReference type="Rhea" id="RHEA:42924"/>
        <dbReference type="Rhea" id="RHEA-COMP:10285"/>
        <dbReference type="Rhea" id="RHEA-COMP:10286"/>
        <dbReference type="ChEBI" id="CHEBI:15378"/>
        <dbReference type="ChEBI" id="CHEBI:57856"/>
        <dbReference type="ChEBI" id="CHEBI:59789"/>
        <dbReference type="ChEBI" id="CHEBI:74495"/>
        <dbReference type="ChEBI" id="CHEBI:82748"/>
        <dbReference type="EC" id="2.1.1.198"/>
    </reaction>
</comment>
<dbReference type="PROSITE" id="PS01125">
    <property type="entry name" value="ROK"/>
    <property type="match status" value="1"/>
</dbReference>
<dbReference type="HAMAP" id="MF_01877">
    <property type="entry name" value="16SrRNA_methyltr_I"/>
    <property type="match status" value="1"/>
</dbReference>
<dbReference type="GO" id="GO:0032259">
    <property type="term" value="P:methylation"/>
    <property type="evidence" value="ECO:0007669"/>
    <property type="project" value="UniProtKB-KW"/>
</dbReference>
<sequence>MIGVDLGGTKLLAGVVDAELQVHARAHRAAPALSLQEVLDTVVSAVEEVRAAAPSEVGGVGLGIPCLIDRRRGMAMMSVHLPIAGVPFGDLVAERVGLPVAIDNDANAAMLAEWKFGAARGVRDAVLLTVGTGIGSGMVVEGHLARGSIGAGPELGHMVIDADGPECGGACPNRGCLEAVVSGPALAREGRELARAHADSALGRALAAGREITGALVTELAHDGDEAAAEAVRRIGRWLGVGIANVVNIFNPEVVVVGGGVIGARRAAARPGARGRRGAGAAADARRGADRAVPVRGGVGDAGGGSSRGGPGHMSAGRLVVCPTPIGNLEDVTLRVLSALREADVVACEDTRRTRVLLDRYGVDAKLVSYHEHNERGRALELVERMGEGATVALVSDAGMPLVSDPGYVLVQACVAAGLAVEVLPGPSAVLSALVASALPADRWRFVGFLPRKAGELRALVAASETTVAFESPGRVAASLKTLAEVDPDRPVAVCRELTKVHEEVARGTAAELAARYADAPPKGEVVLVLGGAPEVEGDLGAAVDALRALVEAGAKARPAAGVVAGLTGVGANALYKALTAK</sequence>
<keyword evidence="5 7" id="KW-0808">Transferase</keyword>
<dbReference type="SUPFAM" id="SSF53067">
    <property type="entry name" value="Actin-like ATPase domain"/>
    <property type="match status" value="1"/>
</dbReference>